<name>A0A8S1YNA8_9CILI</name>
<keyword evidence="2" id="KW-1185">Reference proteome</keyword>
<evidence type="ECO:0000313" key="1">
    <source>
        <dbReference type="EMBL" id="CAD8214971.1"/>
    </source>
</evidence>
<sequence length="191" mass="23556">MLDSGIHLTRNGISTSISSRRQYWFLIIKMQVKTFLKVKKQLKMLFKQCDSSQYDNCANKEKQEEFFKQPLNTFFLIIYMQQFITKLKDQKQYLYKSFLFQIRKLLQAFNQYQKQQNQLQIQVSFQNKQKIKILLMIFQLHHNNQLRMKFWKYIILDYSQLEEIVYLKSYKLFILNQERFLQMQVLSYLHL</sequence>
<dbReference type="AlphaFoldDB" id="A0A8S1YNA8"/>
<organism evidence="1 2">
    <name type="scientific">Paramecium pentaurelia</name>
    <dbReference type="NCBI Taxonomy" id="43138"/>
    <lineage>
        <taxon>Eukaryota</taxon>
        <taxon>Sar</taxon>
        <taxon>Alveolata</taxon>
        <taxon>Ciliophora</taxon>
        <taxon>Intramacronucleata</taxon>
        <taxon>Oligohymenophorea</taxon>
        <taxon>Peniculida</taxon>
        <taxon>Parameciidae</taxon>
        <taxon>Paramecium</taxon>
    </lineage>
</organism>
<protein>
    <submittedName>
        <fullName evidence="1">Uncharacterized protein</fullName>
    </submittedName>
</protein>
<reference evidence="1" key="1">
    <citation type="submission" date="2021-01" db="EMBL/GenBank/DDBJ databases">
        <authorList>
            <consortium name="Genoscope - CEA"/>
            <person name="William W."/>
        </authorList>
    </citation>
    <scope>NUCLEOTIDE SEQUENCE</scope>
</reference>
<accession>A0A8S1YNA8</accession>
<comment type="caution">
    <text evidence="1">The sequence shown here is derived from an EMBL/GenBank/DDBJ whole genome shotgun (WGS) entry which is preliminary data.</text>
</comment>
<dbReference type="EMBL" id="CAJJDO010000285">
    <property type="protein sequence ID" value="CAD8214971.1"/>
    <property type="molecule type" value="Genomic_DNA"/>
</dbReference>
<evidence type="ECO:0000313" key="2">
    <source>
        <dbReference type="Proteomes" id="UP000689195"/>
    </source>
</evidence>
<dbReference type="OrthoDB" id="290195at2759"/>
<dbReference type="Proteomes" id="UP000689195">
    <property type="component" value="Unassembled WGS sequence"/>
</dbReference>
<gene>
    <name evidence="1" type="ORF">PPENT_87.1.T2850002</name>
</gene>
<proteinExistence type="predicted"/>